<evidence type="ECO:0000313" key="1">
    <source>
        <dbReference type="EMBL" id="MED6280417.1"/>
    </source>
</evidence>
<evidence type="ECO:0000313" key="2">
    <source>
        <dbReference type="Proteomes" id="UP001352852"/>
    </source>
</evidence>
<name>A0ABU7DZN0_9TELE</name>
<accession>A0ABU7DZN0</accession>
<comment type="caution">
    <text evidence="1">The sequence shown here is derived from an EMBL/GenBank/DDBJ whole genome shotgun (WGS) entry which is preliminary data.</text>
</comment>
<sequence length="75" mass="8707">MAVHLARRHTSGFFDDRNPEGEVSGYLTVAKKNYGTEVRLFFIRVDNREVVAFFRELTVTISRLIDEISLCWLLS</sequence>
<reference evidence="1 2" key="1">
    <citation type="submission" date="2021-06" db="EMBL/GenBank/DDBJ databases">
        <authorList>
            <person name="Palmer J.M."/>
        </authorList>
    </citation>
    <scope>NUCLEOTIDE SEQUENCE [LARGE SCALE GENOMIC DNA]</scope>
    <source>
        <strain evidence="1 2">CL_MEX2019</strain>
        <tissue evidence="1">Muscle</tissue>
    </source>
</reference>
<dbReference type="Proteomes" id="UP001352852">
    <property type="component" value="Unassembled WGS sequence"/>
</dbReference>
<dbReference type="EMBL" id="JAHUTJ010041680">
    <property type="protein sequence ID" value="MED6280417.1"/>
    <property type="molecule type" value="Genomic_DNA"/>
</dbReference>
<keyword evidence="2" id="KW-1185">Reference proteome</keyword>
<gene>
    <name evidence="1" type="ORF">CHARACLAT_010732</name>
</gene>
<organism evidence="1 2">
    <name type="scientific">Characodon lateralis</name>
    <dbReference type="NCBI Taxonomy" id="208331"/>
    <lineage>
        <taxon>Eukaryota</taxon>
        <taxon>Metazoa</taxon>
        <taxon>Chordata</taxon>
        <taxon>Craniata</taxon>
        <taxon>Vertebrata</taxon>
        <taxon>Euteleostomi</taxon>
        <taxon>Actinopterygii</taxon>
        <taxon>Neopterygii</taxon>
        <taxon>Teleostei</taxon>
        <taxon>Neoteleostei</taxon>
        <taxon>Acanthomorphata</taxon>
        <taxon>Ovalentaria</taxon>
        <taxon>Atherinomorphae</taxon>
        <taxon>Cyprinodontiformes</taxon>
        <taxon>Goodeidae</taxon>
        <taxon>Characodon</taxon>
    </lineage>
</organism>
<proteinExistence type="predicted"/>
<protein>
    <submittedName>
        <fullName evidence="1">Uncharacterized protein</fullName>
    </submittedName>
</protein>